<evidence type="ECO:0000256" key="2">
    <source>
        <dbReference type="SAM" id="SignalP"/>
    </source>
</evidence>
<dbReference type="Proteomes" id="UP000291469">
    <property type="component" value="Chromosome"/>
</dbReference>
<proteinExistence type="predicted"/>
<feature type="chain" id="PRO_5019540214" evidence="2">
    <location>
        <begin position="28"/>
        <end position="339"/>
    </location>
</feature>
<evidence type="ECO:0000313" key="4">
    <source>
        <dbReference type="EMBL" id="QBI18321.1"/>
    </source>
</evidence>
<feature type="signal peptide" evidence="2">
    <location>
        <begin position="1"/>
        <end position="27"/>
    </location>
</feature>
<keyword evidence="5" id="KW-1185">Reference proteome</keyword>
<dbReference type="OrthoDB" id="9781705at2"/>
<dbReference type="AlphaFoldDB" id="A0A411YAU0"/>
<dbReference type="KEGG" id="erz:ER308_01190"/>
<evidence type="ECO:0000259" key="3">
    <source>
        <dbReference type="Pfam" id="PF04069"/>
    </source>
</evidence>
<dbReference type="PROSITE" id="PS51257">
    <property type="entry name" value="PROKAR_LIPOPROTEIN"/>
    <property type="match status" value="1"/>
</dbReference>
<feature type="compositionally biased region" description="Acidic residues" evidence="1">
    <location>
        <begin position="29"/>
        <end position="66"/>
    </location>
</feature>
<dbReference type="EMBL" id="CP036402">
    <property type="protein sequence ID" value="QBI18321.1"/>
    <property type="molecule type" value="Genomic_DNA"/>
</dbReference>
<dbReference type="GO" id="GO:0043190">
    <property type="term" value="C:ATP-binding cassette (ABC) transporter complex"/>
    <property type="evidence" value="ECO:0007669"/>
    <property type="project" value="InterPro"/>
</dbReference>
<dbReference type="Pfam" id="PF04069">
    <property type="entry name" value="OpuAC"/>
    <property type="match status" value="1"/>
</dbReference>
<name>A0A411YAU0_9ACTN</name>
<accession>A0A411YAU0</accession>
<feature type="domain" description="ABC-type glycine betaine transport system substrate-binding" evidence="3">
    <location>
        <begin position="71"/>
        <end position="334"/>
    </location>
</feature>
<feature type="region of interest" description="Disordered" evidence="1">
    <location>
        <begin position="28"/>
        <end position="77"/>
    </location>
</feature>
<dbReference type="RefSeq" id="WP_131153319.1">
    <property type="nucleotide sequence ID" value="NZ_CP036402.1"/>
</dbReference>
<dbReference type="InterPro" id="IPR007210">
    <property type="entry name" value="ABC_Gly_betaine_transp_sub-bd"/>
</dbReference>
<gene>
    <name evidence="4" type="ORF">ER308_01190</name>
</gene>
<dbReference type="Gene3D" id="3.40.190.10">
    <property type="entry name" value="Periplasmic binding protein-like II"/>
    <property type="match status" value="1"/>
</dbReference>
<dbReference type="GO" id="GO:0022857">
    <property type="term" value="F:transmembrane transporter activity"/>
    <property type="evidence" value="ECO:0007669"/>
    <property type="project" value="InterPro"/>
</dbReference>
<evidence type="ECO:0000313" key="5">
    <source>
        <dbReference type="Proteomes" id="UP000291469"/>
    </source>
</evidence>
<protein>
    <submittedName>
        <fullName evidence="4">ABC transporter substrate-binding protein</fullName>
    </submittedName>
</protein>
<dbReference type="SUPFAM" id="SSF53850">
    <property type="entry name" value="Periplasmic binding protein-like II"/>
    <property type="match status" value="1"/>
</dbReference>
<keyword evidence="2" id="KW-0732">Signal</keyword>
<evidence type="ECO:0000256" key="1">
    <source>
        <dbReference type="SAM" id="MobiDB-lite"/>
    </source>
</evidence>
<dbReference type="Gene3D" id="3.40.190.120">
    <property type="entry name" value="Osmoprotection protein (prox), domain 2"/>
    <property type="match status" value="1"/>
</dbReference>
<dbReference type="CDD" id="cd13606">
    <property type="entry name" value="PBP2_ProX_like"/>
    <property type="match status" value="1"/>
</dbReference>
<sequence>MWCSRTNRAGGLLALLLALALLAAACADDPLEEDPDDDPVEDDEPDEPEDDEPDEPDEPDDGDAGAEEAGPVTVGSADFPESVLLGNIYALALEEAGLEVETEFNIGAREVYFQAMQDGDIDVLPEYVGSLLNHLTEGGLEAETDAEELYADLEGELAEHDVTVLEPADAQNQNGHVVTAETAEEYDLETLSDLEPVAGELVMGGAPEAVERDDGLPGLERVYGIEFAEFVELDAGGPLTIEALETDEIDVARLFTAQPVIRENDWVLLEDDQGLVPSENLVPVVRDDAVSDDLTEALNEVSAALTLDELLDLNQRTELQNEDPDLVAEDWLTEQGIVE</sequence>
<reference evidence="4 5" key="1">
    <citation type="submission" date="2019-01" db="EMBL/GenBank/DDBJ databases">
        <title>Egibacter rhizosphaerae EGI 80759T.</title>
        <authorList>
            <person name="Chen D.-D."/>
            <person name="Tian Y."/>
            <person name="Jiao J.-Y."/>
            <person name="Zhang X.-T."/>
            <person name="Zhang Y.-G."/>
            <person name="Zhang Y."/>
            <person name="Xiao M."/>
            <person name="Shu W.-S."/>
            <person name="Li W.-J."/>
        </authorList>
    </citation>
    <scope>NUCLEOTIDE SEQUENCE [LARGE SCALE GENOMIC DNA]</scope>
    <source>
        <strain evidence="4 5">EGI 80759</strain>
    </source>
</reference>
<organism evidence="4 5">
    <name type="scientific">Egibacter rhizosphaerae</name>
    <dbReference type="NCBI Taxonomy" id="1670831"/>
    <lineage>
        <taxon>Bacteria</taxon>
        <taxon>Bacillati</taxon>
        <taxon>Actinomycetota</taxon>
        <taxon>Nitriliruptoria</taxon>
        <taxon>Egibacterales</taxon>
        <taxon>Egibacteraceae</taxon>
        <taxon>Egibacter</taxon>
    </lineage>
</organism>